<keyword evidence="2" id="KW-1185">Reference proteome</keyword>
<accession>A0A2U2XHB0</accession>
<dbReference type="Pfam" id="PF13489">
    <property type="entry name" value="Methyltransf_23"/>
    <property type="match status" value="1"/>
</dbReference>
<evidence type="ECO:0000313" key="2">
    <source>
        <dbReference type="Proteomes" id="UP000245370"/>
    </source>
</evidence>
<comment type="caution">
    <text evidence="1">The sequence shown here is derived from an EMBL/GenBank/DDBJ whole genome shotgun (WGS) entry which is preliminary data.</text>
</comment>
<dbReference type="GO" id="GO:0032259">
    <property type="term" value="P:methylation"/>
    <property type="evidence" value="ECO:0007669"/>
    <property type="project" value="UniProtKB-KW"/>
</dbReference>
<reference evidence="1 2" key="2">
    <citation type="submission" date="2018-05" db="EMBL/GenBank/DDBJ databases">
        <authorList>
            <person name="Lanie J.A."/>
            <person name="Ng W.-L."/>
            <person name="Kazmierczak K.M."/>
            <person name="Andrzejewski T.M."/>
            <person name="Davidsen T.M."/>
            <person name="Wayne K.J."/>
            <person name="Tettelin H."/>
            <person name="Glass J.I."/>
            <person name="Rusch D."/>
            <person name="Podicherti R."/>
            <person name="Tsui H.-C.T."/>
            <person name="Winkler M.E."/>
        </authorList>
    </citation>
    <scope>NUCLEOTIDE SEQUENCE [LARGE SCALE GENOMIC DNA]</scope>
    <source>
        <strain evidence="1 2">C305</strain>
    </source>
</reference>
<evidence type="ECO:0000313" key="1">
    <source>
        <dbReference type="EMBL" id="PWH87188.1"/>
    </source>
</evidence>
<dbReference type="RefSeq" id="WP_109358267.1">
    <property type="nucleotide sequence ID" value="NZ_QFRJ01000001.1"/>
</dbReference>
<protein>
    <submittedName>
        <fullName evidence="1">SAM-dependent methyltransferase</fullName>
    </submittedName>
</protein>
<dbReference type="InterPro" id="IPR029063">
    <property type="entry name" value="SAM-dependent_MTases_sf"/>
</dbReference>
<organism evidence="1 2">
    <name type="scientific">Brumimicrobium oceani</name>
    <dbReference type="NCBI Taxonomy" id="2100725"/>
    <lineage>
        <taxon>Bacteria</taxon>
        <taxon>Pseudomonadati</taxon>
        <taxon>Bacteroidota</taxon>
        <taxon>Flavobacteriia</taxon>
        <taxon>Flavobacteriales</taxon>
        <taxon>Crocinitomicaceae</taxon>
        <taxon>Brumimicrobium</taxon>
    </lineage>
</organism>
<dbReference type="GO" id="GO:0008168">
    <property type="term" value="F:methyltransferase activity"/>
    <property type="evidence" value="ECO:0007669"/>
    <property type="project" value="UniProtKB-KW"/>
</dbReference>
<dbReference type="OrthoDB" id="1143568at2"/>
<name>A0A2U2XHB0_9FLAO</name>
<keyword evidence="1" id="KW-0808">Transferase</keyword>
<dbReference type="AlphaFoldDB" id="A0A2U2XHB0"/>
<dbReference type="Proteomes" id="UP000245370">
    <property type="component" value="Unassembled WGS sequence"/>
</dbReference>
<dbReference type="SUPFAM" id="SSF53335">
    <property type="entry name" value="S-adenosyl-L-methionine-dependent methyltransferases"/>
    <property type="match status" value="1"/>
</dbReference>
<sequence>MNKKDPIGNAIWDYHTQNNPEDIVVESDLIDDDFLPIAHLMRAFEDFPKLEAIAMKHCKGRILDVGAAAGPHAKYLSSKGFDVSTLEISPLAHRYLEEVLPKVKHYSTPILEFNIGEYDTILLLMNGIGLAGIYDEVTPFLEHVASLLAPGGSILCDSTDVQNVFEDEEGGLWVDLNANYYGEFKFNMKYKDQESGWFNWVYLDVKNLEKFAKAAGLTLTLLEDDENSFLVQLKKQI</sequence>
<dbReference type="CDD" id="cd02440">
    <property type="entry name" value="AdoMet_MTases"/>
    <property type="match status" value="1"/>
</dbReference>
<reference evidence="1 2" key="1">
    <citation type="submission" date="2018-05" db="EMBL/GenBank/DDBJ databases">
        <title>Brumimicrobium oceani sp. nov., isolated from coastal sediment.</title>
        <authorList>
            <person name="Kou Y."/>
        </authorList>
    </citation>
    <scope>NUCLEOTIDE SEQUENCE [LARGE SCALE GENOMIC DNA]</scope>
    <source>
        <strain evidence="1 2">C305</strain>
    </source>
</reference>
<keyword evidence="1" id="KW-0489">Methyltransferase</keyword>
<dbReference type="EMBL" id="QFRJ01000001">
    <property type="protein sequence ID" value="PWH87188.1"/>
    <property type="molecule type" value="Genomic_DNA"/>
</dbReference>
<dbReference type="Gene3D" id="3.40.50.150">
    <property type="entry name" value="Vaccinia Virus protein VP39"/>
    <property type="match status" value="1"/>
</dbReference>
<proteinExistence type="predicted"/>
<gene>
    <name evidence="1" type="ORF">DIT68_02695</name>
</gene>